<proteinExistence type="predicted"/>
<feature type="transmembrane region" description="Helical" evidence="2">
    <location>
        <begin position="127"/>
        <end position="150"/>
    </location>
</feature>
<evidence type="ECO:0000313" key="4">
    <source>
        <dbReference type="Proteomes" id="UP000639643"/>
    </source>
</evidence>
<feature type="region of interest" description="Disordered" evidence="1">
    <location>
        <begin position="1"/>
        <end position="100"/>
    </location>
</feature>
<evidence type="ECO:0000256" key="1">
    <source>
        <dbReference type="SAM" id="MobiDB-lite"/>
    </source>
</evidence>
<dbReference type="EMBL" id="WIGM01000183">
    <property type="protein sequence ID" value="KAF6835134.1"/>
    <property type="molecule type" value="Genomic_DNA"/>
</dbReference>
<dbReference type="AlphaFoldDB" id="A0A8H6KP22"/>
<feature type="compositionally biased region" description="Basic and acidic residues" evidence="1">
    <location>
        <begin position="11"/>
        <end position="22"/>
    </location>
</feature>
<gene>
    <name evidence="3" type="ORF">CMUS01_05881</name>
</gene>
<evidence type="ECO:0000256" key="2">
    <source>
        <dbReference type="SAM" id="Phobius"/>
    </source>
</evidence>
<dbReference type="Proteomes" id="UP000639643">
    <property type="component" value="Unassembled WGS sequence"/>
</dbReference>
<keyword evidence="2" id="KW-0472">Membrane</keyword>
<organism evidence="3 4">
    <name type="scientific">Colletotrichum musicola</name>
    <dbReference type="NCBI Taxonomy" id="2175873"/>
    <lineage>
        <taxon>Eukaryota</taxon>
        <taxon>Fungi</taxon>
        <taxon>Dikarya</taxon>
        <taxon>Ascomycota</taxon>
        <taxon>Pezizomycotina</taxon>
        <taxon>Sordariomycetes</taxon>
        <taxon>Hypocreomycetidae</taxon>
        <taxon>Glomerellales</taxon>
        <taxon>Glomerellaceae</taxon>
        <taxon>Colletotrichum</taxon>
        <taxon>Colletotrichum orchidearum species complex</taxon>
    </lineage>
</organism>
<keyword evidence="4" id="KW-1185">Reference proteome</keyword>
<feature type="compositionally biased region" description="Polar residues" evidence="1">
    <location>
        <begin position="1"/>
        <end position="10"/>
    </location>
</feature>
<accession>A0A8H6KP22</accession>
<keyword evidence="2" id="KW-0812">Transmembrane</keyword>
<sequence length="217" mass="23610">MANRQPIQENTQRRREELERKVPNVPPRAGNQPGPSRGRPANALRIGSRALSGGLRARRRQRNSDSEALVEENDEVGGNRNSHVEVPNDDTLANHRPANDGTVDDGLVSVNNLLAHINQLKNQISNFGWGNLASNAVFTILSTILILVLVSKIPTEPQPVPELPSEVPTSTITETVTVTDWSTLADTVTVTELRNWASGALASDVVDILIRSYDGFG</sequence>
<protein>
    <submittedName>
        <fullName evidence="3">Uncharacterized protein</fullName>
    </submittedName>
</protein>
<evidence type="ECO:0000313" key="3">
    <source>
        <dbReference type="EMBL" id="KAF6835134.1"/>
    </source>
</evidence>
<name>A0A8H6KP22_9PEZI</name>
<reference evidence="3" key="1">
    <citation type="journal article" date="2020" name="Phytopathology">
        <title>Genome Sequence Resources of Colletotrichum truncatum, C. plurivorum, C. musicola, and C. sojae: Four Species Pathogenic to Soybean (Glycine max).</title>
        <authorList>
            <person name="Rogerio F."/>
            <person name="Boufleur T.R."/>
            <person name="Ciampi-Guillardi M."/>
            <person name="Sukno S.A."/>
            <person name="Thon M.R."/>
            <person name="Massola Junior N.S."/>
            <person name="Baroncelli R."/>
        </authorList>
    </citation>
    <scope>NUCLEOTIDE SEQUENCE</scope>
    <source>
        <strain evidence="3">LFN0074</strain>
    </source>
</reference>
<comment type="caution">
    <text evidence="3">The sequence shown here is derived from an EMBL/GenBank/DDBJ whole genome shotgun (WGS) entry which is preliminary data.</text>
</comment>
<keyword evidence="2" id="KW-1133">Transmembrane helix</keyword>